<dbReference type="InterPro" id="IPR036390">
    <property type="entry name" value="WH_DNA-bd_sf"/>
</dbReference>
<accession>A0ABS3KCI9</accession>
<comment type="similarity">
    <text evidence="1">Belongs to the LysR transcriptional regulatory family.</text>
</comment>
<sequence>MPKPFDWNDLRFFLAVARSGTISLAGRRTGTDHATVGRRISALEAALGVQLFERNPRGYNLTRHGERLLATAAAMEREAERLEEELAGQNQGLTGTLRISTLEGFGNFFLAPRIGRFAAAHQRLSVELITIQQILALSRREADIAVTLAPPASGRFLHEHLTDYRLFIYGSREYLESHPPIRGREDLARHPFAGYVDDLIFTRGLDYLSEIVPGLRARLQNSSLHAQMEAAVSGFGLCVLPAFIANTRPELQRVLPEEISLLRSYWMVVHADVAELAHVRLARRFIREEALAAASLFMGMTEG</sequence>
<keyword evidence="5" id="KW-0175">Coiled coil</keyword>
<evidence type="ECO:0000256" key="2">
    <source>
        <dbReference type="ARBA" id="ARBA00023015"/>
    </source>
</evidence>
<dbReference type="PROSITE" id="PS50931">
    <property type="entry name" value="HTH_LYSR"/>
    <property type="match status" value="1"/>
</dbReference>
<dbReference type="SUPFAM" id="SSF46785">
    <property type="entry name" value="Winged helix' DNA-binding domain"/>
    <property type="match status" value="1"/>
</dbReference>
<dbReference type="InterPro" id="IPR036388">
    <property type="entry name" value="WH-like_DNA-bd_sf"/>
</dbReference>
<keyword evidence="4" id="KW-0804">Transcription</keyword>
<dbReference type="Gene3D" id="3.40.190.290">
    <property type="match status" value="1"/>
</dbReference>
<dbReference type="Pfam" id="PF00126">
    <property type="entry name" value="HTH_1"/>
    <property type="match status" value="1"/>
</dbReference>
<dbReference type="RefSeq" id="WP_207447249.1">
    <property type="nucleotide sequence ID" value="NZ_CP061091.1"/>
</dbReference>
<protein>
    <submittedName>
        <fullName evidence="7">LysR family transcriptional regulator</fullName>
    </submittedName>
</protein>
<dbReference type="InterPro" id="IPR005119">
    <property type="entry name" value="LysR_subst-bd"/>
</dbReference>
<dbReference type="PANTHER" id="PTHR30537:SF3">
    <property type="entry name" value="TRANSCRIPTIONAL REGULATORY PROTEIN"/>
    <property type="match status" value="1"/>
</dbReference>
<proteinExistence type="inferred from homology"/>
<dbReference type="EMBL" id="JACTNF010000010">
    <property type="protein sequence ID" value="MBO1075181.1"/>
    <property type="molecule type" value="Genomic_DNA"/>
</dbReference>
<gene>
    <name evidence="7" type="ORF">IAI60_11230</name>
</gene>
<keyword evidence="3" id="KW-0238">DNA-binding</keyword>
<dbReference type="InterPro" id="IPR000847">
    <property type="entry name" value="LysR_HTH_N"/>
</dbReference>
<dbReference type="Pfam" id="PF03466">
    <property type="entry name" value="LysR_substrate"/>
    <property type="match status" value="1"/>
</dbReference>
<keyword evidence="8" id="KW-1185">Reference proteome</keyword>
<evidence type="ECO:0000256" key="3">
    <source>
        <dbReference type="ARBA" id="ARBA00023125"/>
    </source>
</evidence>
<dbReference type="PANTHER" id="PTHR30537">
    <property type="entry name" value="HTH-TYPE TRANSCRIPTIONAL REGULATOR"/>
    <property type="match status" value="1"/>
</dbReference>
<evidence type="ECO:0000313" key="8">
    <source>
        <dbReference type="Proteomes" id="UP001518990"/>
    </source>
</evidence>
<dbReference type="InterPro" id="IPR058163">
    <property type="entry name" value="LysR-type_TF_proteobact-type"/>
</dbReference>
<organism evidence="7 8">
    <name type="scientific">Roseomonas marmotae</name>
    <dbReference type="NCBI Taxonomy" id="2768161"/>
    <lineage>
        <taxon>Bacteria</taxon>
        <taxon>Pseudomonadati</taxon>
        <taxon>Pseudomonadota</taxon>
        <taxon>Alphaproteobacteria</taxon>
        <taxon>Acetobacterales</taxon>
        <taxon>Roseomonadaceae</taxon>
        <taxon>Roseomonas</taxon>
    </lineage>
</organism>
<name>A0ABS3KCI9_9PROT</name>
<feature type="domain" description="HTH lysR-type" evidence="6">
    <location>
        <begin position="5"/>
        <end position="62"/>
    </location>
</feature>
<dbReference type="Gene3D" id="1.10.10.10">
    <property type="entry name" value="Winged helix-like DNA-binding domain superfamily/Winged helix DNA-binding domain"/>
    <property type="match status" value="1"/>
</dbReference>
<dbReference type="SUPFAM" id="SSF53850">
    <property type="entry name" value="Periplasmic binding protein-like II"/>
    <property type="match status" value="1"/>
</dbReference>
<evidence type="ECO:0000313" key="7">
    <source>
        <dbReference type="EMBL" id="MBO1075181.1"/>
    </source>
</evidence>
<comment type="caution">
    <text evidence="7">The sequence shown here is derived from an EMBL/GenBank/DDBJ whole genome shotgun (WGS) entry which is preliminary data.</text>
</comment>
<evidence type="ECO:0000256" key="4">
    <source>
        <dbReference type="ARBA" id="ARBA00023163"/>
    </source>
</evidence>
<keyword evidence="2" id="KW-0805">Transcription regulation</keyword>
<evidence type="ECO:0000256" key="1">
    <source>
        <dbReference type="ARBA" id="ARBA00009437"/>
    </source>
</evidence>
<feature type="coiled-coil region" evidence="5">
    <location>
        <begin position="65"/>
        <end position="92"/>
    </location>
</feature>
<evidence type="ECO:0000256" key="5">
    <source>
        <dbReference type="SAM" id="Coils"/>
    </source>
</evidence>
<reference evidence="7 8" key="1">
    <citation type="submission" date="2020-09" db="EMBL/GenBank/DDBJ databases">
        <title>Roseomonas.</title>
        <authorList>
            <person name="Zhu W."/>
        </authorList>
    </citation>
    <scope>NUCLEOTIDE SEQUENCE [LARGE SCALE GENOMIC DNA]</scope>
    <source>
        <strain evidence="7 8">1311</strain>
    </source>
</reference>
<dbReference type="Proteomes" id="UP001518990">
    <property type="component" value="Unassembled WGS sequence"/>
</dbReference>
<evidence type="ECO:0000259" key="6">
    <source>
        <dbReference type="PROSITE" id="PS50931"/>
    </source>
</evidence>